<dbReference type="Gene3D" id="3.30.70.120">
    <property type="match status" value="1"/>
</dbReference>
<evidence type="ECO:0000313" key="8">
    <source>
        <dbReference type="EMBL" id="MCY1593909.1"/>
    </source>
</evidence>
<dbReference type="InterPro" id="IPR019264">
    <property type="entry name" value="DUF2179"/>
</dbReference>
<feature type="domain" description="DUF2179" evidence="7">
    <location>
        <begin position="221"/>
        <end position="275"/>
    </location>
</feature>
<protein>
    <submittedName>
        <fullName evidence="8">YitT family protein</fullName>
    </submittedName>
</protein>
<comment type="subcellular location">
    <subcellularLocation>
        <location evidence="1">Cell membrane</location>
        <topology evidence="1">Multi-pass membrane protein</topology>
    </subcellularLocation>
</comment>
<dbReference type="InterPro" id="IPR003740">
    <property type="entry name" value="YitT"/>
</dbReference>
<feature type="transmembrane region" description="Helical" evidence="6">
    <location>
        <begin position="153"/>
        <end position="169"/>
    </location>
</feature>
<feature type="transmembrane region" description="Helical" evidence="6">
    <location>
        <begin position="108"/>
        <end position="132"/>
    </location>
</feature>
<dbReference type="PANTHER" id="PTHR33545">
    <property type="entry name" value="UPF0750 MEMBRANE PROTEIN YITT-RELATED"/>
    <property type="match status" value="1"/>
</dbReference>
<dbReference type="InterPro" id="IPR051461">
    <property type="entry name" value="UPF0750_membrane"/>
</dbReference>
<evidence type="ECO:0000256" key="3">
    <source>
        <dbReference type="ARBA" id="ARBA00022692"/>
    </source>
</evidence>
<evidence type="ECO:0000259" key="7">
    <source>
        <dbReference type="Pfam" id="PF10035"/>
    </source>
</evidence>
<dbReference type="PANTHER" id="PTHR33545:SF4">
    <property type="entry name" value="UPF0750 MEMBRANE PROTEIN YXKD"/>
    <property type="match status" value="1"/>
</dbReference>
<sequence length="282" mass="30719">MSKKAIQIHTKNIIFCLLGTFLIGVGVNAFIIAANLGEGGTVGISLNLKYTLGLSPALTSFIINIILIAVGWKYLSKTTAIYTLITVIASSVWLALTESFNLHLQSDFINSIFGGAFIGIGTGFVISARSTLGGTSVIAKIIDKYTEVKTSQALFVLDTLIVLSFLITIDIENVLYTIVMLFIVEKCMAFVIEGFNPKKAITIISEYNGEISDQIHYETGRGSTLLNGVGGYERKQTNVLYVVVPQNQLARIKKIVNAHDSNAFLVIHDVRDVLGNGFMKMQ</sequence>
<feature type="transmembrane region" description="Helical" evidence="6">
    <location>
        <begin position="54"/>
        <end position="72"/>
    </location>
</feature>
<feature type="transmembrane region" description="Helical" evidence="6">
    <location>
        <begin position="12"/>
        <end position="34"/>
    </location>
</feature>
<dbReference type="InterPro" id="IPR015867">
    <property type="entry name" value="N-reg_PII/ATP_PRibTrfase_C"/>
</dbReference>
<keyword evidence="5 6" id="KW-0472">Membrane</keyword>
<feature type="transmembrane region" description="Helical" evidence="6">
    <location>
        <begin position="79"/>
        <end position="96"/>
    </location>
</feature>
<accession>A0A9Q4D6U8</accession>
<gene>
    <name evidence="8" type="ORF">NW112_01485</name>
</gene>
<dbReference type="Proteomes" id="UP001081438">
    <property type="component" value="Unassembled WGS sequence"/>
</dbReference>
<evidence type="ECO:0000256" key="5">
    <source>
        <dbReference type="ARBA" id="ARBA00023136"/>
    </source>
</evidence>
<evidence type="ECO:0000313" key="9">
    <source>
        <dbReference type="Proteomes" id="UP001081438"/>
    </source>
</evidence>
<dbReference type="Pfam" id="PF10035">
    <property type="entry name" value="DUF2179"/>
    <property type="match status" value="1"/>
</dbReference>
<reference evidence="8" key="1">
    <citation type="journal article" date="2022" name="Int. J. Mol. Sci.">
        <title>Phenotypic and genotypic virulence characterisation of Staphylococcus pettenkoferi strains isolated from human bloodstream and diabetic foot infections.</title>
        <authorList>
            <person name="Magnan C."/>
        </authorList>
    </citation>
    <scope>NUCLEOTIDE SEQUENCE</scope>
    <source>
        <strain evidence="8">NSP020P</strain>
    </source>
</reference>
<dbReference type="PIRSF" id="PIRSF006483">
    <property type="entry name" value="Membrane_protein_YitT"/>
    <property type="match status" value="1"/>
</dbReference>
<evidence type="ECO:0000256" key="4">
    <source>
        <dbReference type="ARBA" id="ARBA00022989"/>
    </source>
</evidence>
<dbReference type="RefSeq" id="WP_268210683.1">
    <property type="nucleotide sequence ID" value="NZ_JANSKK010000005.1"/>
</dbReference>
<dbReference type="AlphaFoldDB" id="A0A9Q4D6U8"/>
<keyword evidence="4 6" id="KW-1133">Transmembrane helix</keyword>
<organism evidence="8 9">
    <name type="scientific">Staphylococcus pettenkoferi</name>
    <dbReference type="NCBI Taxonomy" id="170573"/>
    <lineage>
        <taxon>Bacteria</taxon>
        <taxon>Bacillati</taxon>
        <taxon>Bacillota</taxon>
        <taxon>Bacilli</taxon>
        <taxon>Bacillales</taxon>
        <taxon>Staphylococcaceae</taxon>
        <taxon>Staphylococcus</taxon>
    </lineage>
</organism>
<dbReference type="GO" id="GO:0005886">
    <property type="term" value="C:plasma membrane"/>
    <property type="evidence" value="ECO:0007669"/>
    <property type="project" value="UniProtKB-SubCell"/>
</dbReference>
<keyword evidence="3 6" id="KW-0812">Transmembrane</keyword>
<name>A0A9Q4D6U8_9STAP</name>
<evidence type="ECO:0000256" key="6">
    <source>
        <dbReference type="SAM" id="Phobius"/>
    </source>
</evidence>
<dbReference type="EMBL" id="JANSKX010000004">
    <property type="protein sequence ID" value="MCY1593909.1"/>
    <property type="molecule type" value="Genomic_DNA"/>
</dbReference>
<dbReference type="Pfam" id="PF02588">
    <property type="entry name" value="YitT_membrane"/>
    <property type="match status" value="1"/>
</dbReference>
<dbReference type="CDD" id="cd16380">
    <property type="entry name" value="YitT_C"/>
    <property type="match status" value="1"/>
</dbReference>
<evidence type="ECO:0000256" key="2">
    <source>
        <dbReference type="ARBA" id="ARBA00022475"/>
    </source>
</evidence>
<keyword evidence="2" id="KW-1003">Cell membrane</keyword>
<comment type="caution">
    <text evidence="8">The sequence shown here is derived from an EMBL/GenBank/DDBJ whole genome shotgun (WGS) entry which is preliminary data.</text>
</comment>
<evidence type="ECO:0000256" key="1">
    <source>
        <dbReference type="ARBA" id="ARBA00004651"/>
    </source>
</evidence>
<proteinExistence type="predicted"/>